<dbReference type="InterPro" id="IPR013815">
    <property type="entry name" value="ATP_grasp_subdomain_1"/>
</dbReference>
<evidence type="ECO:0000313" key="4">
    <source>
        <dbReference type="Proteomes" id="UP000739538"/>
    </source>
</evidence>
<accession>A0A956SF03</accession>
<evidence type="ECO:0000256" key="1">
    <source>
        <dbReference type="SAM" id="MobiDB-lite"/>
    </source>
</evidence>
<dbReference type="Pfam" id="PF01326">
    <property type="entry name" value="PPDK_N"/>
    <property type="match status" value="1"/>
</dbReference>
<proteinExistence type="predicted"/>
<feature type="domain" description="Pyruvate phosphate dikinase AMP/ATP-binding" evidence="2">
    <location>
        <begin position="33"/>
        <end position="264"/>
    </location>
</feature>
<name>A0A956SF03_UNCEI</name>
<dbReference type="GO" id="GO:0005524">
    <property type="term" value="F:ATP binding"/>
    <property type="evidence" value="ECO:0007669"/>
    <property type="project" value="InterPro"/>
</dbReference>
<protein>
    <recommendedName>
        <fullName evidence="2">Pyruvate phosphate dikinase AMP/ATP-binding domain-containing protein</fullName>
    </recommendedName>
</protein>
<evidence type="ECO:0000259" key="2">
    <source>
        <dbReference type="Pfam" id="PF01326"/>
    </source>
</evidence>
<evidence type="ECO:0000313" key="3">
    <source>
        <dbReference type="EMBL" id="MCA9756859.1"/>
    </source>
</evidence>
<reference evidence="3" key="1">
    <citation type="submission" date="2020-04" db="EMBL/GenBank/DDBJ databases">
        <authorList>
            <person name="Zhang T."/>
        </authorList>
    </citation>
    <scope>NUCLEOTIDE SEQUENCE</scope>
    <source>
        <strain evidence="3">HKST-UBA02</strain>
    </source>
</reference>
<reference evidence="3" key="2">
    <citation type="journal article" date="2021" name="Microbiome">
        <title>Successional dynamics and alternative stable states in a saline activated sludge microbial community over 9 years.</title>
        <authorList>
            <person name="Wang Y."/>
            <person name="Ye J."/>
            <person name="Ju F."/>
            <person name="Liu L."/>
            <person name="Boyd J.A."/>
            <person name="Deng Y."/>
            <person name="Parks D.H."/>
            <person name="Jiang X."/>
            <person name="Yin X."/>
            <person name="Woodcroft B.J."/>
            <person name="Tyson G.W."/>
            <person name="Hugenholtz P."/>
            <person name="Polz M.F."/>
            <person name="Zhang T."/>
        </authorList>
    </citation>
    <scope>NUCLEOTIDE SEQUENCE</scope>
    <source>
        <strain evidence="3">HKST-UBA02</strain>
    </source>
</reference>
<organism evidence="3 4">
    <name type="scientific">Eiseniibacteriota bacterium</name>
    <dbReference type="NCBI Taxonomy" id="2212470"/>
    <lineage>
        <taxon>Bacteria</taxon>
        <taxon>Candidatus Eiseniibacteriota</taxon>
    </lineage>
</organism>
<dbReference type="Gene3D" id="3.30.1490.20">
    <property type="entry name" value="ATP-grasp fold, A domain"/>
    <property type="match status" value="1"/>
</dbReference>
<dbReference type="GO" id="GO:0016301">
    <property type="term" value="F:kinase activity"/>
    <property type="evidence" value="ECO:0007669"/>
    <property type="project" value="InterPro"/>
</dbReference>
<dbReference type="InterPro" id="IPR002192">
    <property type="entry name" value="PPDK_AMP/ATP-bd"/>
</dbReference>
<dbReference type="SUPFAM" id="SSF56059">
    <property type="entry name" value="Glutathione synthetase ATP-binding domain-like"/>
    <property type="match status" value="1"/>
</dbReference>
<dbReference type="EMBL" id="JAGQHS010000070">
    <property type="protein sequence ID" value="MCA9756859.1"/>
    <property type="molecule type" value="Genomic_DNA"/>
</dbReference>
<dbReference type="Proteomes" id="UP000739538">
    <property type="component" value="Unassembled WGS sequence"/>
</dbReference>
<feature type="region of interest" description="Disordered" evidence="1">
    <location>
        <begin position="572"/>
        <end position="603"/>
    </location>
</feature>
<gene>
    <name evidence="3" type="ORF">KDA27_13730</name>
</gene>
<sequence>MADNEPGRACSIPYFSRDFLRSSARLSRIGEGALGGKGTGLARIDSLLSRPDIQERLAPYEARIPRTVVLATGVFDSFVERNGLAQFATSSDPDPVVARAFQNAVLPPEILGDLRALIDGVRVPLAVRSSSLLEDSLSRPFAGVYATKMTPNNQADPDERFRKFVEAVKLVYASTYYLGAKAYGRSVARSLPSEKMAVVIQEVVGSRHGPRFYPRVSAVARSHDFYAAGAARPEEGVVSLALGLGKTIVDGGACWTYSPAHPRVPPPYGSNRDLLRMSQSRFWAVNMGSPPVYDPLAEAEYLVQSSLQEAEYDRVIDDLASTYEASSDRIYLGVGREGPRVLDFGPLLRLGGSPFSTALRELVSACREYVDAQVELELACDWSDSRSAPLLGVVQVRPMLVADGDTSLSVDDLIDSTNILGASHAVGHGRLETADVVYVRPDTFDPRETVQIAEEVAGLNRDLVEKGRPYLLIGFGRWGTTDPWGGIPVRWEQVGGARAIVEVSLPSFRAAPSQGSHFFHNVTSLQVLYLGVSEPESERIDWSLLERGTEVARTDHVTHVRLDSPVRVEVDGRNGRGRVCPVDPEGGLPGADGSRTGSADGND</sequence>
<comment type="caution">
    <text evidence="3">The sequence shown here is derived from an EMBL/GenBank/DDBJ whole genome shotgun (WGS) entry which is preliminary data.</text>
</comment>
<dbReference type="AlphaFoldDB" id="A0A956SF03"/>